<proteinExistence type="predicted"/>
<dbReference type="EMBL" id="BQOL01000001">
    <property type="protein sequence ID" value="GKI19411.1"/>
    <property type="molecule type" value="Genomic_DNA"/>
</dbReference>
<reference evidence="1" key="1">
    <citation type="submission" date="2022-01" db="EMBL/GenBank/DDBJ databases">
        <title>Novel bile acid biosynthetic pathways are enriched in the microbiome of centenarians.</title>
        <authorList>
            <person name="Sato Y."/>
            <person name="Atarashi K."/>
            <person name="Plichta R.D."/>
            <person name="Arai Y."/>
            <person name="Sasajima S."/>
            <person name="Kearney M.S."/>
            <person name="Suda W."/>
            <person name="Takeshita K."/>
            <person name="Sasaki T."/>
            <person name="Okamoto S."/>
            <person name="Skelly N.A."/>
            <person name="Okamura Y."/>
            <person name="Vlamakis H."/>
            <person name="Li Y."/>
            <person name="Tanoue T."/>
            <person name="Takei H."/>
            <person name="Nittono H."/>
            <person name="Narushima S."/>
            <person name="Irie J."/>
            <person name="Itoh H."/>
            <person name="Moriya K."/>
            <person name="Sugiura Y."/>
            <person name="Suematsu M."/>
            <person name="Moritoki N."/>
            <person name="Shibata S."/>
            <person name="Littman R.D."/>
            <person name="Fischbach A.M."/>
            <person name="Uwamino Y."/>
            <person name="Inoue T."/>
            <person name="Honda A."/>
            <person name="Hattori M."/>
            <person name="Murai T."/>
            <person name="Xavier J.R."/>
            <person name="Hirose N."/>
            <person name="Honda K."/>
        </authorList>
    </citation>
    <scope>NUCLEOTIDE SEQUENCE</scope>
    <source>
        <strain evidence="1">CE91-St16</strain>
    </source>
</reference>
<accession>A0AA37KW84</accession>
<organism evidence="1 2">
    <name type="scientific">Alistipes finegoldii</name>
    <dbReference type="NCBI Taxonomy" id="214856"/>
    <lineage>
        <taxon>Bacteria</taxon>
        <taxon>Pseudomonadati</taxon>
        <taxon>Bacteroidota</taxon>
        <taxon>Bacteroidia</taxon>
        <taxon>Bacteroidales</taxon>
        <taxon>Rikenellaceae</taxon>
        <taxon>Alistipes</taxon>
    </lineage>
</organism>
<dbReference type="Proteomes" id="UP001055105">
    <property type="component" value="Unassembled WGS sequence"/>
</dbReference>
<name>A0AA37KW84_9BACT</name>
<evidence type="ECO:0000313" key="2">
    <source>
        <dbReference type="Proteomes" id="UP001055105"/>
    </source>
</evidence>
<protein>
    <submittedName>
        <fullName evidence="1">Uncharacterized protein</fullName>
    </submittedName>
</protein>
<comment type="caution">
    <text evidence="1">The sequence shown here is derived from an EMBL/GenBank/DDBJ whole genome shotgun (WGS) entry which is preliminary data.</text>
</comment>
<gene>
    <name evidence="1" type="ORF">CE91St16_23190</name>
</gene>
<evidence type="ECO:0000313" key="1">
    <source>
        <dbReference type="EMBL" id="GKI19411.1"/>
    </source>
</evidence>
<dbReference type="AlphaFoldDB" id="A0AA37KW84"/>
<sequence length="69" mass="7632">MDFGNLPGSGDAGIDRSLALFVDFGFLAEENDGESDTSAHSYMGLMIKRFAAWNILRRKIVKNKAIHKS</sequence>